<dbReference type="InterPro" id="IPR036388">
    <property type="entry name" value="WH-like_DNA-bd_sf"/>
</dbReference>
<dbReference type="Proteomes" id="UP001157114">
    <property type="component" value="Unassembled WGS sequence"/>
</dbReference>
<dbReference type="CDD" id="cd00090">
    <property type="entry name" value="HTH_ARSR"/>
    <property type="match status" value="1"/>
</dbReference>
<gene>
    <name evidence="2" type="ORF">MU1_36540</name>
</gene>
<protein>
    <submittedName>
        <fullName evidence="2">Transcriptional regulator</fullName>
    </submittedName>
</protein>
<keyword evidence="1" id="KW-0238">DNA-binding</keyword>
<reference evidence="2 3" key="1">
    <citation type="submission" date="2023-03" db="EMBL/GenBank/DDBJ databases">
        <title>Draft genome sequence of the bacteria which degrade cell wall of Tricholomamatutake.</title>
        <authorList>
            <person name="Konishi Y."/>
            <person name="Fukuta Y."/>
            <person name="Shirasaka N."/>
        </authorList>
    </citation>
    <scope>NUCLEOTIDE SEQUENCE [LARGE SCALE GENOMIC DNA]</scope>
    <source>
        <strain evidence="3">mu1</strain>
    </source>
</reference>
<dbReference type="InterPro" id="IPR036390">
    <property type="entry name" value="WH_DNA-bd_sf"/>
</dbReference>
<evidence type="ECO:0000256" key="1">
    <source>
        <dbReference type="ARBA" id="ARBA00023125"/>
    </source>
</evidence>
<dbReference type="InterPro" id="IPR011991">
    <property type="entry name" value="ArsR-like_HTH"/>
</dbReference>
<dbReference type="InterPro" id="IPR050313">
    <property type="entry name" value="Carb_Metab_HTH_regulators"/>
</dbReference>
<dbReference type="PANTHER" id="PTHR30363:SF28">
    <property type="entry name" value="TRANSCRIPTIONAL REGULATORY PROTEIN-RELATED"/>
    <property type="match status" value="1"/>
</dbReference>
<sequence>MLEKQRVMETESRSVDGTTRGRILLLLKTNGRLNAGQLSGELGITEMAVRRHMYALEREGSVSIVAVKQGMGRPVHAYELTVLADDRFPKNYNLLALDLLEELAEDPETAGLITRMFEGRQKKLLDRYEPRMTGKSLAEKVTELEVIQNAGGYMAKVEDKDNGQYVLHEYNCPIAQVAGKYEQACSCELSLFESLLQTQVERTECLAKGGGRCSYTIGIDNQANGS</sequence>
<comment type="caution">
    <text evidence="2">The sequence shown here is derived from an EMBL/GenBank/DDBJ whole genome shotgun (WGS) entry which is preliminary data.</text>
</comment>
<dbReference type="EMBL" id="BSSQ01000014">
    <property type="protein sequence ID" value="GLX69309.1"/>
    <property type="molecule type" value="Genomic_DNA"/>
</dbReference>
<organism evidence="2 3">
    <name type="scientific">Paenibacillus glycanilyticus</name>
    <dbReference type="NCBI Taxonomy" id="126569"/>
    <lineage>
        <taxon>Bacteria</taxon>
        <taxon>Bacillati</taxon>
        <taxon>Bacillota</taxon>
        <taxon>Bacilli</taxon>
        <taxon>Bacillales</taxon>
        <taxon>Paenibacillaceae</taxon>
        <taxon>Paenibacillus</taxon>
    </lineage>
</organism>
<keyword evidence="3" id="KW-1185">Reference proteome</keyword>
<dbReference type="RefSeq" id="WP_284240082.1">
    <property type="nucleotide sequence ID" value="NZ_BSSQ01000014.1"/>
</dbReference>
<accession>A0ABQ6GEB4</accession>
<proteinExistence type="predicted"/>
<name>A0ABQ6GEB4_9BACL</name>
<dbReference type="Gene3D" id="1.10.10.10">
    <property type="entry name" value="Winged helix-like DNA-binding domain superfamily/Winged helix DNA-binding domain"/>
    <property type="match status" value="1"/>
</dbReference>
<dbReference type="SUPFAM" id="SSF46785">
    <property type="entry name" value="Winged helix' DNA-binding domain"/>
    <property type="match status" value="1"/>
</dbReference>
<dbReference type="Pfam" id="PF13412">
    <property type="entry name" value="HTH_24"/>
    <property type="match status" value="1"/>
</dbReference>
<evidence type="ECO:0000313" key="2">
    <source>
        <dbReference type="EMBL" id="GLX69309.1"/>
    </source>
</evidence>
<evidence type="ECO:0000313" key="3">
    <source>
        <dbReference type="Proteomes" id="UP001157114"/>
    </source>
</evidence>
<dbReference type="PANTHER" id="PTHR30363">
    <property type="entry name" value="HTH-TYPE TRANSCRIPTIONAL REGULATOR SRLR-RELATED"/>
    <property type="match status" value="1"/>
</dbReference>